<sequence length="51" mass="5833">MMVLPFLTFFFAIMATIIGHRRSAIIIWAIGLMISAFMFHLHATDPLHLAF</sequence>
<proteinExistence type="predicted"/>
<accession>B1FP02</accession>
<feature type="transmembrane region" description="Helical" evidence="1">
    <location>
        <begin position="25"/>
        <end position="43"/>
    </location>
</feature>
<dbReference type="Pfam" id="PF19455">
    <property type="entry name" value="DUF5993"/>
    <property type="match status" value="1"/>
</dbReference>
<dbReference type="EMBL" id="ABLC01000249">
    <property type="protein sequence ID" value="EDT00727.1"/>
    <property type="molecule type" value="Genomic_DNA"/>
</dbReference>
<evidence type="ECO:0000313" key="3">
    <source>
        <dbReference type="Proteomes" id="UP000005463"/>
    </source>
</evidence>
<organism evidence="2 3">
    <name type="scientific">Burkholderia ambifaria IOP40-10</name>
    <dbReference type="NCBI Taxonomy" id="396596"/>
    <lineage>
        <taxon>Bacteria</taxon>
        <taxon>Pseudomonadati</taxon>
        <taxon>Pseudomonadota</taxon>
        <taxon>Betaproteobacteria</taxon>
        <taxon>Burkholderiales</taxon>
        <taxon>Burkholderiaceae</taxon>
        <taxon>Burkholderia</taxon>
        <taxon>Burkholderia cepacia complex</taxon>
    </lineage>
</organism>
<dbReference type="RefSeq" id="WP_006754922.1">
    <property type="nucleotide sequence ID" value="NZ_ABLC01000249.1"/>
</dbReference>
<keyword evidence="1" id="KW-0472">Membrane</keyword>
<keyword evidence="1" id="KW-1133">Transmembrane helix</keyword>
<dbReference type="PATRIC" id="fig|396596.7.peg.1513"/>
<evidence type="ECO:0000313" key="2">
    <source>
        <dbReference type="EMBL" id="EDT00727.1"/>
    </source>
</evidence>
<name>B1FP02_9BURK</name>
<evidence type="ECO:0000256" key="1">
    <source>
        <dbReference type="SAM" id="Phobius"/>
    </source>
</evidence>
<dbReference type="Proteomes" id="UP000005463">
    <property type="component" value="Unassembled WGS sequence"/>
</dbReference>
<dbReference type="AlphaFoldDB" id="B1FP02"/>
<dbReference type="InterPro" id="IPR046035">
    <property type="entry name" value="DUF5993"/>
</dbReference>
<keyword evidence="1" id="KW-0812">Transmembrane</keyword>
<gene>
    <name evidence="2" type="ORF">BamIOP4010DRAFT_5763</name>
</gene>
<reference evidence="2 3" key="1">
    <citation type="submission" date="2008-03" db="EMBL/GenBank/DDBJ databases">
        <title>Sequencing of the draft genome and assembly of Burkholderia ambifaria IOP40-10.</title>
        <authorList>
            <consortium name="US DOE Joint Genome Institute (JGI-PGF)"/>
            <person name="Copeland A."/>
            <person name="Lucas S."/>
            <person name="Lapidus A."/>
            <person name="Glavina del Rio T."/>
            <person name="Dalin E."/>
            <person name="Tice H."/>
            <person name="Bruce D."/>
            <person name="Goodwin L."/>
            <person name="Pitluck S."/>
            <person name="Larimer F."/>
            <person name="Land M.L."/>
            <person name="Hauser L."/>
            <person name="Tiedje J."/>
            <person name="Richardson P."/>
        </authorList>
    </citation>
    <scope>NUCLEOTIDE SEQUENCE [LARGE SCALE GENOMIC DNA]</scope>
    <source>
        <strain evidence="2 3">IOP40-10</strain>
    </source>
</reference>
<protein>
    <submittedName>
        <fullName evidence="2">Uncharacterized protein</fullName>
    </submittedName>
</protein>
<comment type="caution">
    <text evidence="2">The sequence shown here is derived from an EMBL/GenBank/DDBJ whole genome shotgun (WGS) entry which is preliminary data.</text>
</comment>